<evidence type="ECO:0000313" key="1">
    <source>
        <dbReference type="EMBL" id="SDE68430.1"/>
    </source>
</evidence>
<dbReference type="AlphaFoldDB" id="A0A1G7EXM8"/>
<reference evidence="2" key="1">
    <citation type="submission" date="2016-10" db="EMBL/GenBank/DDBJ databases">
        <authorList>
            <person name="Varghese N."/>
        </authorList>
    </citation>
    <scope>NUCLEOTIDE SEQUENCE [LARGE SCALE GENOMIC DNA]</scope>
    <source>
        <strain evidence="2">KPR-7A</strain>
    </source>
</reference>
<dbReference type="Proteomes" id="UP000183507">
    <property type="component" value="Unassembled WGS sequence"/>
</dbReference>
<evidence type="ECO:0000313" key="2">
    <source>
        <dbReference type="Proteomes" id="UP000183507"/>
    </source>
</evidence>
<organism evidence="1 2">
    <name type="scientific">Bacillus wiedmannii</name>
    <dbReference type="NCBI Taxonomy" id="1890302"/>
    <lineage>
        <taxon>Bacteria</taxon>
        <taxon>Bacillati</taxon>
        <taxon>Bacillota</taxon>
        <taxon>Bacilli</taxon>
        <taxon>Bacillales</taxon>
        <taxon>Bacillaceae</taxon>
        <taxon>Bacillus</taxon>
        <taxon>Bacillus cereus group</taxon>
    </lineage>
</organism>
<name>A0A1G7EXM8_9BACI</name>
<evidence type="ECO:0008006" key="3">
    <source>
        <dbReference type="Google" id="ProtNLM"/>
    </source>
</evidence>
<dbReference type="EMBL" id="FMZR01000031">
    <property type="protein sequence ID" value="SDE68430.1"/>
    <property type="molecule type" value="Genomic_DNA"/>
</dbReference>
<proteinExistence type="predicted"/>
<accession>A0A1G7EXM8</accession>
<protein>
    <recommendedName>
        <fullName evidence="3">TRAG family protein</fullName>
    </recommendedName>
</protein>
<gene>
    <name evidence="1" type="ORF">SAMN04487767_1318</name>
</gene>
<sequence length="186" mass="21514">MLGINGINLGNVKQSPINPMYIKNIYETKKEKNHVFLGKAGKGTGYRIGDLLSKELMQAISIAQTVIKPIKQHDYCIEYATKLLAGSILYLNHRHKDLYYLDVKKAIEFTEKLYESGANLVEVVDSLKKEHPAHHIFQELGYHSEETRDTIIVTLLYNLEKYQREKLNTERESIFGFSSNHKRKMK</sequence>